<accession>A0A238JZ63</accession>
<sequence length="239" mass="26690">MSDDRRDLINAGTNSDSIDLKSADSERVSETISEQPRLKPGSQVVPCFTPGTMIATIKGERPAEDLREGDKVITRDNGIQEIRWAGKKTLNGKELTLDHHLKPVLIREGALGQGLPERDMLVSPDHRLLVANDKTALHFDEREVLVAAKHLVNNRGIEVKNAHSATYIHFLFDRHEVVLSNGAWSESFQPGTQSLAGMGKEHQDEILDLFPDLDTTKGRERHSVVRKSLKKIEALLLKQ</sequence>
<dbReference type="InterPro" id="IPR028992">
    <property type="entry name" value="Hedgehog/Intein_dom"/>
</dbReference>
<dbReference type="Pfam" id="PF13403">
    <property type="entry name" value="Hint_2"/>
    <property type="match status" value="1"/>
</dbReference>
<dbReference type="EMBL" id="FXYE01000001">
    <property type="protein sequence ID" value="SMX34996.1"/>
    <property type="molecule type" value="Genomic_DNA"/>
</dbReference>
<name>A0A238JZ63_9RHOB</name>
<gene>
    <name evidence="3" type="ORF">COL8621_01597</name>
</gene>
<reference evidence="4" key="1">
    <citation type="submission" date="2017-05" db="EMBL/GenBank/DDBJ databases">
        <authorList>
            <person name="Rodrigo-Torres L."/>
            <person name="Arahal R. D."/>
            <person name="Lucena T."/>
        </authorList>
    </citation>
    <scope>NUCLEOTIDE SEQUENCE [LARGE SCALE GENOMIC DNA]</scope>
    <source>
        <strain evidence="4">CECT 8621</strain>
    </source>
</reference>
<dbReference type="OrthoDB" id="6305173at2"/>
<dbReference type="Proteomes" id="UP000202922">
    <property type="component" value="Unassembled WGS sequence"/>
</dbReference>
<feature type="region of interest" description="Disordered" evidence="1">
    <location>
        <begin position="1"/>
        <end position="41"/>
    </location>
</feature>
<keyword evidence="4" id="KW-1185">Reference proteome</keyword>
<dbReference type="PROSITE" id="PS50817">
    <property type="entry name" value="INTEIN_N_TER"/>
    <property type="match status" value="1"/>
</dbReference>
<dbReference type="RefSeq" id="WP_093966687.1">
    <property type="nucleotide sequence ID" value="NZ_FXYE01000001.1"/>
</dbReference>
<dbReference type="Gene3D" id="2.170.16.10">
    <property type="entry name" value="Hedgehog/Intein (Hint) domain"/>
    <property type="match status" value="1"/>
</dbReference>
<feature type="compositionally biased region" description="Basic and acidic residues" evidence="1">
    <location>
        <begin position="18"/>
        <end position="29"/>
    </location>
</feature>
<dbReference type="SUPFAM" id="SSF51294">
    <property type="entry name" value="Hedgehog/intein (Hint) domain"/>
    <property type="match status" value="1"/>
</dbReference>
<dbReference type="InterPro" id="IPR006141">
    <property type="entry name" value="Intein_N"/>
</dbReference>
<dbReference type="InterPro" id="IPR036844">
    <property type="entry name" value="Hint_dom_sf"/>
</dbReference>
<organism evidence="3 4">
    <name type="scientific">Actibacterium lipolyticum</name>
    <dbReference type="NCBI Taxonomy" id="1524263"/>
    <lineage>
        <taxon>Bacteria</taxon>
        <taxon>Pseudomonadati</taxon>
        <taxon>Pseudomonadota</taxon>
        <taxon>Alphaproteobacteria</taxon>
        <taxon>Rhodobacterales</taxon>
        <taxon>Roseobacteraceae</taxon>
        <taxon>Actibacterium</taxon>
    </lineage>
</organism>
<protein>
    <recommendedName>
        <fullName evidence="2">Hint domain-containing protein</fullName>
    </recommendedName>
</protein>
<evidence type="ECO:0000313" key="3">
    <source>
        <dbReference type="EMBL" id="SMX34996.1"/>
    </source>
</evidence>
<proteinExistence type="predicted"/>
<dbReference type="AlphaFoldDB" id="A0A238JZ63"/>
<dbReference type="InterPro" id="IPR003587">
    <property type="entry name" value="Hint_dom_N"/>
</dbReference>
<evidence type="ECO:0000256" key="1">
    <source>
        <dbReference type="SAM" id="MobiDB-lite"/>
    </source>
</evidence>
<evidence type="ECO:0000259" key="2">
    <source>
        <dbReference type="SMART" id="SM00306"/>
    </source>
</evidence>
<feature type="domain" description="Hint" evidence="2">
    <location>
        <begin position="45"/>
        <end position="161"/>
    </location>
</feature>
<evidence type="ECO:0000313" key="4">
    <source>
        <dbReference type="Proteomes" id="UP000202922"/>
    </source>
</evidence>
<dbReference type="GO" id="GO:0016539">
    <property type="term" value="P:intein-mediated protein splicing"/>
    <property type="evidence" value="ECO:0007669"/>
    <property type="project" value="InterPro"/>
</dbReference>
<dbReference type="SMART" id="SM00306">
    <property type="entry name" value="HintN"/>
    <property type="match status" value="1"/>
</dbReference>